<dbReference type="CDD" id="cd13634">
    <property type="entry name" value="PBP2_Sco4506"/>
    <property type="match status" value="1"/>
</dbReference>
<comment type="function">
    <text evidence="4">Catalyzes the dehydration of chorismate into 3-[(1-carboxyvinyl)oxy]benzoate, a step in the biosynthesis of menaquinone (MK, vitamin K2).</text>
</comment>
<dbReference type="Gene3D" id="3.40.190.10">
    <property type="entry name" value="Periplasmic binding protein-like II"/>
    <property type="match status" value="2"/>
</dbReference>
<dbReference type="InterPro" id="IPR003773">
    <property type="entry name" value="Menaquinone_biosynth"/>
</dbReference>
<evidence type="ECO:0000256" key="2">
    <source>
        <dbReference type="ARBA" id="ARBA00022428"/>
    </source>
</evidence>
<dbReference type="Proteomes" id="UP001634747">
    <property type="component" value="Unassembled WGS sequence"/>
</dbReference>
<keyword evidence="2 4" id="KW-0474">Menaquinone biosynthesis</keyword>
<organism evidence="5 6">
    <name type="scientific">Terriglobus aquaticus</name>
    <dbReference type="NCBI Taxonomy" id="940139"/>
    <lineage>
        <taxon>Bacteria</taxon>
        <taxon>Pseudomonadati</taxon>
        <taxon>Acidobacteriota</taxon>
        <taxon>Terriglobia</taxon>
        <taxon>Terriglobales</taxon>
        <taxon>Acidobacteriaceae</taxon>
        <taxon>Terriglobus</taxon>
    </lineage>
</organism>
<evidence type="ECO:0000313" key="6">
    <source>
        <dbReference type="Proteomes" id="UP001634747"/>
    </source>
</evidence>
<evidence type="ECO:0000313" key="5">
    <source>
        <dbReference type="EMBL" id="MFN2976628.1"/>
    </source>
</evidence>
<dbReference type="Pfam" id="PF02621">
    <property type="entry name" value="VitK2_biosynth"/>
    <property type="match status" value="1"/>
</dbReference>
<comment type="pathway">
    <text evidence="1 4">Quinol/quinone metabolism; menaquinone biosynthesis.</text>
</comment>
<sequence>MPLQEPARLRVAAIDFLNPAPLLYHFEHSPAREQLAARYDVRYTSPALCAQQLSTGEADLGLVPIGAMPFLPGVAAVPGCTIASLRQVRSIQLVLRPGVTLGTIQTLAADAASRSSVAYVQVLLRSFHKAAPTVATETADLPAMLATHDAALLIGDPALLAVEARDRDGAFADCTWIDVASWWHDCTGLPWVAAVWAVRTEALRTAATSAAQLADDLLASRDAGLAHVDDLVREWGERIAVPPATIRTYLTANIRYDLNSACLDAIHRFYTLAASTGVLPAYTLPLLSR</sequence>
<dbReference type="PANTHER" id="PTHR37690:SF1">
    <property type="entry name" value="CHORISMATE DEHYDRATASE"/>
    <property type="match status" value="1"/>
</dbReference>
<dbReference type="HAMAP" id="MF_00995">
    <property type="entry name" value="MqnA"/>
    <property type="match status" value="1"/>
</dbReference>
<reference evidence="5 6" key="1">
    <citation type="submission" date="2024-12" db="EMBL/GenBank/DDBJ databases">
        <authorList>
            <person name="Lee Y."/>
        </authorList>
    </citation>
    <scope>NUCLEOTIDE SEQUENCE [LARGE SCALE GENOMIC DNA]</scope>
    <source>
        <strain evidence="5 6">03SUJ4</strain>
    </source>
</reference>
<comment type="caution">
    <text evidence="5">The sequence shown here is derived from an EMBL/GenBank/DDBJ whole genome shotgun (WGS) entry which is preliminary data.</text>
</comment>
<protein>
    <recommendedName>
        <fullName evidence="4">Chorismate dehydratase</fullName>
        <ecNumber evidence="4">4.2.1.151</ecNumber>
    </recommendedName>
    <alternativeName>
        <fullName evidence="4">Menaquinone biosynthetic enzyme MqnA</fullName>
    </alternativeName>
</protein>
<proteinExistence type="inferred from homology"/>
<dbReference type="InterPro" id="IPR030868">
    <property type="entry name" value="MqnA"/>
</dbReference>
<evidence type="ECO:0000256" key="4">
    <source>
        <dbReference type="HAMAP-Rule" id="MF_00995"/>
    </source>
</evidence>
<dbReference type="EMBL" id="JBJYXY010000001">
    <property type="protein sequence ID" value="MFN2976628.1"/>
    <property type="molecule type" value="Genomic_DNA"/>
</dbReference>
<keyword evidence="3 4" id="KW-0456">Lyase</keyword>
<dbReference type="PANTHER" id="PTHR37690">
    <property type="entry name" value="CHORISMATE DEHYDRATASE"/>
    <property type="match status" value="1"/>
</dbReference>
<evidence type="ECO:0000256" key="1">
    <source>
        <dbReference type="ARBA" id="ARBA00004863"/>
    </source>
</evidence>
<name>A0ABW9KN75_9BACT</name>
<gene>
    <name evidence="4" type="primary">mqnA</name>
    <name evidence="5" type="ORF">ACK2TP_12710</name>
</gene>
<evidence type="ECO:0000256" key="3">
    <source>
        <dbReference type="ARBA" id="ARBA00023239"/>
    </source>
</evidence>
<accession>A0ABW9KN75</accession>
<comment type="similarity">
    <text evidence="4">Belongs to the MqnA/MqnD family. MqnA subfamily.</text>
</comment>
<keyword evidence="6" id="KW-1185">Reference proteome</keyword>
<dbReference type="RefSeq" id="WP_263411904.1">
    <property type="nucleotide sequence ID" value="NZ_BAABBH010000001.1"/>
</dbReference>
<dbReference type="EC" id="4.2.1.151" evidence="4"/>
<comment type="catalytic activity">
    <reaction evidence="4">
        <text>chorismate = 3-[(1-carboxyvinyl)-oxy]benzoate + H2O</text>
        <dbReference type="Rhea" id="RHEA:40051"/>
        <dbReference type="ChEBI" id="CHEBI:15377"/>
        <dbReference type="ChEBI" id="CHEBI:29748"/>
        <dbReference type="ChEBI" id="CHEBI:76981"/>
        <dbReference type="EC" id="4.2.1.151"/>
    </reaction>
</comment>
<dbReference type="SUPFAM" id="SSF53850">
    <property type="entry name" value="Periplasmic binding protein-like II"/>
    <property type="match status" value="1"/>
</dbReference>